<dbReference type="PROSITE" id="PS51257">
    <property type="entry name" value="PROKAR_LIPOPROTEIN"/>
    <property type="match status" value="1"/>
</dbReference>
<dbReference type="SUPFAM" id="SSF53098">
    <property type="entry name" value="Ribonuclease H-like"/>
    <property type="match status" value="1"/>
</dbReference>
<dbReference type="Gramene" id="TRITD6Bv1G152340.1">
    <property type="protein sequence ID" value="TRITD6Bv1G152340.1"/>
    <property type="gene ID" value="TRITD6Bv1G152340"/>
</dbReference>
<dbReference type="Pfam" id="PF13456">
    <property type="entry name" value="RVT_3"/>
    <property type="match status" value="1"/>
</dbReference>
<dbReference type="PANTHER" id="PTHR47723">
    <property type="entry name" value="OS05G0353850 PROTEIN"/>
    <property type="match status" value="1"/>
</dbReference>
<gene>
    <name evidence="2" type="ORF">TRITD_6Bv1G152340</name>
</gene>
<dbReference type="InterPro" id="IPR053151">
    <property type="entry name" value="RNase_H-like"/>
</dbReference>
<dbReference type="Proteomes" id="UP000324705">
    <property type="component" value="Chromosome 6B"/>
</dbReference>
<protein>
    <recommendedName>
        <fullName evidence="1">RNase H type-1 domain-containing protein</fullName>
    </recommendedName>
</protein>
<dbReference type="AlphaFoldDB" id="A0A9R1BCF7"/>
<dbReference type="EMBL" id="LT934122">
    <property type="protein sequence ID" value="VAI59545.1"/>
    <property type="molecule type" value="Genomic_DNA"/>
</dbReference>
<dbReference type="PANTHER" id="PTHR47723:SF24">
    <property type="entry name" value="RNASE H TYPE-1 DOMAIN-CONTAINING PROTEIN"/>
    <property type="match status" value="1"/>
</dbReference>
<dbReference type="InterPro" id="IPR036397">
    <property type="entry name" value="RNaseH_sf"/>
</dbReference>
<name>A0A9R1BCF7_TRITD</name>
<dbReference type="GO" id="GO:0003676">
    <property type="term" value="F:nucleic acid binding"/>
    <property type="evidence" value="ECO:0007669"/>
    <property type="project" value="InterPro"/>
</dbReference>
<dbReference type="GO" id="GO:0004523">
    <property type="term" value="F:RNA-DNA hybrid ribonuclease activity"/>
    <property type="evidence" value="ECO:0007669"/>
    <property type="project" value="InterPro"/>
</dbReference>
<evidence type="ECO:0000313" key="3">
    <source>
        <dbReference type="Proteomes" id="UP000324705"/>
    </source>
</evidence>
<sequence length="137" mass="15214">MILRHNMGSIIFSACRALWSCRDALKVKLCACMERLSLALRRSDLPIAIEMDSSMAVSLISCGDIDRSVYASLVNEIRLLLSLRQTCITHVSRLQNKVSDRLASFARVEGRTMTWLGSGPVEVLEVAQGDCKDIVIE</sequence>
<keyword evidence="3" id="KW-1185">Reference proteome</keyword>
<dbReference type="Gene3D" id="3.30.420.10">
    <property type="entry name" value="Ribonuclease H-like superfamily/Ribonuclease H"/>
    <property type="match status" value="1"/>
</dbReference>
<evidence type="ECO:0000259" key="1">
    <source>
        <dbReference type="Pfam" id="PF13456"/>
    </source>
</evidence>
<accession>A0A9R1BCF7</accession>
<dbReference type="CDD" id="cd06222">
    <property type="entry name" value="RNase_H_like"/>
    <property type="match status" value="1"/>
</dbReference>
<feature type="domain" description="RNase H type-1" evidence="1">
    <location>
        <begin position="1"/>
        <end position="106"/>
    </location>
</feature>
<dbReference type="InterPro" id="IPR002156">
    <property type="entry name" value="RNaseH_domain"/>
</dbReference>
<organism evidence="2 3">
    <name type="scientific">Triticum turgidum subsp. durum</name>
    <name type="common">Durum wheat</name>
    <name type="synonym">Triticum durum</name>
    <dbReference type="NCBI Taxonomy" id="4567"/>
    <lineage>
        <taxon>Eukaryota</taxon>
        <taxon>Viridiplantae</taxon>
        <taxon>Streptophyta</taxon>
        <taxon>Embryophyta</taxon>
        <taxon>Tracheophyta</taxon>
        <taxon>Spermatophyta</taxon>
        <taxon>Magnoliopsida</taxon>
        <taxon>Liliopsida</taxon>
        <taxon>Poales</taxon>
        <taxon>Poaceae</taxon>
        <taxon>BOP clade</taxon>
        <taxon>Pooideae</taxon>
        <taxon>Triticodae</taxon>
        <taxon>Triticeae</taxon>
        <taxon>Triticinae</taxon>
        <taxon>Triticum</taxon>
    </lineage>
</organism>
<proteinExistence type="predicted"/>
<reference evidence="2 3" key="1">
    <citation type="submission" date="2017-09" db="EMBL/GenBank/DDBJ databases">
        <authorList>
            <consortium name="International Durum Wheat Genome Sequencing Consortium (IDWGSC)"/>
            <person name="Milanesi L."/>
        </authorList>
    </citation>
    <scope>NUCLEOTIDE SEQUENCE [LARGE SCALE GENOMIC DNA]</scope>
    <source>
        <strain evidence="3">cv. Svevo</strain>
    </source>
</reference>
<evidence type="ECO:0000313" key="2">
    <source>
        <dbReference type="EMBL" id="VAI59545.1"/>
    </source>
</evidence>
<dbReference type="InterPro" id="IPR044730">
    <property type="entry name" value="RNase_H-like_dom_plant"/>
</dbReference>
<dbReference type="InterPro" id="IPR012337">
    <property type="entry name" value="RNaseH-like_sf"/>
</dbReference>